<feature type="domain" description="GGDEF" evidence="18">
    <location>
        <begin position="522"/>
        <end position="662"/>
    </location>
</feature>
<protein>
    <submittedName>
        <fullName evidence="19">Diguanylate cyclase/phosphodiesterase</fullName>
    </submittedName>
</protein>
<dbReference type="PANTHER" id="PTHR44757">
    <property type="entry name" value="DIGUANYLATE CYCLASE DGCP"/>
    <property type="match status" value="1"/>
</dbReference>
<evidence type="ECO:0000256" key="2">
    <source>
        <dbReference type="ARBA" id="ARBA00022475"/>
    </source>
</evidence>
<evidence type="ECO:0000256" key="8">
    <source>
        <dbReference type="ARBA" id="ARBA00022840"/>
    </source>
</evidence>
<dbReference type="PROSITE" id="PS50113">
    <property type="entry name" value="PAC"/>
    <property type="match status" value="1"/>
</dbReference>
<dbReference type="CDD" id="cd00130">
    <property type="entry name" value="PAS"/>
    <property type="match status" value="1"/>
</dbReference>
<dbReference type="PROSITE" id="PS50112">
    <property type="entry name" value="PAS"/>
    <property type="match status" value="1"/>
</dbReference>
<dbReference type="CDD" id="cd12915">
    <property type="entry name" value="PDC2_DGC_like"/>
    <property type="match status" value="1"/>
</dbReference>
<dbReference type="NCBIfam" id="TIGR00229">
    <property type="entry name" value="sensory_box"/>
    <property type="match status" value="1"/>
</dbReference>
<dbReference type="SUPFAM" id="SSF55785">
    <property type="entry name" value="PYP-like sensor domain (PAS domain)"/>
    <property type="match status" value="1"/>
</dbReference>
<evidence type="ECO:0000256" key="7">
    <source>
        <dbReference type="ARBA" id="ARBA00022777"/>
    </source>
</evidence>
<evidence type="ECO:0000256" key="9">
    <source>
        <dbReference type="ARBA" id="ARBA00022989"/>
    </source>
</evidence>
<dbReference type="GO" id="GO:0005886">
    <property type="term" value="C:plasma membrane"/>
    <property type="evidence" value="ECO:0007669"/>
    <property type="project" value="UniProtKB-SubCell"/>
</dbReference>
<evidence type="ECO:0000313" key="19">
    <source>
        <dbReference type="EMBL" id="GBL45368.1"/>
    </source>
</evidence>
<dbReference type="InterPro" id="IPR052155">
    <property type="entry name" value="Biofilm_reg_signaling"/>
</dbReference>
<dbReference type="SMART" id="SM00052">
    <property type="entry name" value="EAL"/>
    <property type="match status" value="1"/>
</dbReference>
<dbReference type="InterPro" id="IPR003660">
    <property type="entry name" value="HAMP_dom"/>
</dbReference>
<comment type="catalytic activity">
    <reaction evidence="12">
        <text>3',3'-c-di-GMP + H2O = 5'-phosphoguanylyl(3'-&gt;5')guanosine + H(+)</text>
        <dbReference type="Rhea" id="RHEA:24902"/>
        <dbReference type="ChEBI" id="CHEBI:15377"/>
        <dbReference type="ChEBI" id="CHEBI:15378"/>
        <dbReference type="ChEBI" id="CHEBI:58754"/>
        <dbReference type="ChEBI" id="CHEBI:58805"/>
        <dbReference type="EC" id="3.1.4.52"/>
    </reaction>
    <physiologicalReaction direction="left-to-right" evidence="12">
        <dbReference type="Rhea" id="RHEA:24903"/>
    </physiologicalReaction>
</comment>
<dbReference type="Proteomes" id="UP000286806">
    <property type="component" value="Unassembled WGS sequence"/>
</dbReference>
<dbReference type="RefSeq" id="WP_124704195.1">
    <property type="nucleotide sequence ID" value="NZ_BGOW01000010.1"/>
</dbReference>
<evidence type="ECO:0000256" key="3">
    <source>
        <dbReference type="ARBA" id="ARBA00022553"/>
    </source>
</evidence>
<dbReference type="SUPFAM" id="SSF158472">
    <property type="entry name" value="HAMP domain-like"/>
    <property type="match status" value="1"/>
</dbReference>
<dbReference type="PROSITE" id="PS50885">
    <property type="entry name" value="HAMP"/>
    <property type="match status" value="1"/>
</dbReference>
<evidence type="ECO:0000259" key="15">
    <source>
        <dbReference type="PROSITE" id="PS50113"/>
    </source>
</evidence>
<keyword evidence="6" id="KW-0547">Nucleotide-binding</keyword>
<dbReference type="GO" id="GO:0071732">
    <property type="term" value="P:cellular response to nitric oxide"/>
    <property type="evidence" value="ECO:0007669"/>
    <property type="project" value="UniProtKB-ARBA"/>
</dbReference>
<dbReference type="InterPro" id="IPR001633">
    <property type="entry name" value="EAL_dom"/>
</dbReference>
<keyword evidence="3" id="KW-0597">Phosphoprotein</keyword>
<proteinExistence type="predicted"/>
<dbReference type="FunFam" id="3.20.20.450:FF:000001">
    <property type="entry name" value="Cyclic di-GMP phosphodiesterase yahA"/>
    <property type="match status" value="1"/>
</dbReference>
<dbReference type="Gene3D" id="3.30.70.270">
    <property type="match status" value="1"/>
</dbReference>
<dbReference type="InterPro" id="IPR000160">
    <property type="entry name" value="GGDEF_dom"/>
</dbReference>
<dbReference type="NCBIfam" id="TIGR00254">
    <property type="entry name" value="GGDEF"/>
    <property type="match status" value="1"/>
</dbReference>
<keyword evidence="20" id="KW-1185">Reference proteome</keyword>
<dbReference type="InterPro" id="IPR033479">
    <property type="entry name" value="dCache_1"/>
</dbReference>
<keyword evidence="4" id="KW-0808">Transferase</keyword>
<dbReference type="SMART" id="SM00267">
    <property type="entry name" value="GGDEF"/>
    <property type="match status" value="1"/>
</dbReference>
<feature type="domain" description="PAC" evidence="15">
    <location>
        <begin position="440"/>
        <end position="490"/>
    </location>
</feature>
<dbReference type="SMART" id="SM00304">
    <property type="entry name" value="HAMP"/>
    <property type="match status" value="1"/>
</dbReference>
<dbReference type="GO" id="GO:0005524">
    <property type="term" value="F:ATP binding"/>
    <property type="evidence" value="ECO:0007669"/>
    <property type="project" value="UniProtKB-KW"/>
</dbReference>
<feature type="domain" description="PAS" evidence="14">
    <location>
        <begin position="367"/>
        <end position="414"/>
    </location>
</feature>
<dbReference type="PANTHER" id="PTHR44757:SF2">
    <property type="entry name" value="BIOFILM ARCHITECTURE MAINTENANCE PROTEIN MBAA"/>
    <property type="match status" value="1"/>
</dbReference>
<dbReference type="InterPro" id="IPR035919">
    <property type="entry name" value="EAL_sf"/>
</dbReference>
<dbReference type="GO" id="GO:0000160">
    <property type="term" value="P:phosphorelay signal transduction system"/>
    <property type="evidence" value="ECO:0007669"/>
    <property type="project" value="UniProtKB-KW"/>
</dbReference>
<evidence type="ECO:0000259" key="17">
    <source>
        <dbReference type="PROSITE" id="PS50885"/>
    </source>
</evidence>
<evidence type="ECO:0000256" key="12">
    <source>
        <dbReference type="ARBA" id="ARBA00051114"/>
    </source>
</evidence>
<dbReference type="Gene3D" id="3.30.450.20">
    <property type="entry name" value="PAS domain"/>
    <property type="match status" value="3"/>
</dbReference>
<keyword evidence="11 13" id="KW-0472">Membrane</keyword>
<dbReference type="InterPro" id="IPR000014">
    <property type="entry name" value="PAS"/>
</dbReference>
<comment type="subcellular location">
    <subcellularLocation>
        <location evidence="1">Cell membrane</location>
        <topology evidence="1">Multi-pass membrane protein</topology>
    </subcellularLocation>
</comment>
<dbReference type="PROSITE" id="PS50887">
    <property type="entry name" value="GGDEF"/>
    <property type="match status" value="1"/>
</dbReference>
<dbReference type="InterPro" id="IPR029787">
    <property type="entry name" value="Nucleotide_cyclase"/>
</dbReference>
<evidence type="ECO:0000259" key="14">
    <source>
        <dbReference type="PROSITE" id="PS50112"/>
    </source>
</evidence>
<keyword evidence="2" id="KW-1003">Cell membrane</keyword>
<dbReference type="Pfam" id="PF13426">
    <property type="entry name" value="PAS_9"/>
    <property type="match status" value="1"/>
</dbReference>
<accession>A0A401JCG1</accession>
<evidence type="ECO:0000259" key="16">
    <source>
        <dbReference type="PROSITE" id="PS50883"/>
    </source>
</evidence>
<evidence type="ECO:0000256" key="5">
    <source>
        <dbReference type="ARBA" id="ARBA00022692"/>
    </source>
</evidence>
<organism evidence="19 20">
    <name type="scientific">Sulfuriferula multivorans</name>
    <dbReference type="NCBI Taxonomy" id="1559896"/>
    <lineage>
        <taxon>Bacteria</taxon>
        <taxon>Pseudomonadati</taxon>
        <taxon>Pseudomonadota</taxon>
        <taxon>Betaproteobacteria</taxon>
        <taxon>Nitrosomonadales</taxon>
        <taxon>Sulfuricellaceae</taxon>
        <taxon>Sulfuriferula</taxon>
    </lineage>
</organism>
<dbReference type="InterPro" id="IPR043128">
    <property type="entry name" value="Rev_trsase/Diguanyl_cyclase"/>
</dbReference>
<dbReference type="InterPro" id="IPR035965">
    <property type="entry name" value="PAS-like_dom_sf"/>
</dbReference>
<dbReference type="SUPFAM" id="SSF141868">
    <property type="entry name" value="EAL domain-like"/>
    <property type="match status" value="1"/>
</dbReference>
<dbReference type="Gene3D" id="3.20.20.450">
    <property type="entry name" value="EAL domain"/>
    <property type="match status" value="1"/>
</dbReference>
<evidence type="ECO:0000256" key="13">
    <source>
        <dbReference type="SAM" id="Phobius"/>
    </source>
</evidence>
<dbReference type="InterPro" id="IPR029151">
    <property type="entry name" value="Sensor-like_sf"/>
</dbReference>
<evidence type="ECO:0000313" key="20">
    <source>
        <dbReference type="Proteomes" id="UP000286806"/>
    </source>
</evidence>
<evidence type="ECO:0000256" key="11">
    <source>
        <dbReference type="ARBA" id="ARBA00023136"/>
    </source>
</evidence>
<dbReference type="CDD" id="cd01948">
    <property type="entry name" value="EAL"/>
    <property type="match status" value="1"/>
</dbReference>
<feature type="domain" description="HAMP" evidence="17">
    <location>
        <begin position="310"/>
        <end position="363"/>
    </location>
</feature>
<dbReference type="EMBL" id="BGOW01000010">
    <property type="protein sequence ID" value="GBL45368.1"/>
    <property type="molecule type" value="Genomic_DNA"/>
</dbReference>
<dbReference type="CDD" id="cd01949">
    <property type="entry name" value="GGDEF"/>
    <property type="match status" value="1"/>
</dbReference>
<dbReference type="CDD" id="cd06225">
    <property type="entry name" value="HAMP"/>
    <property type="match status" value="1"/>
</dbReference>
<gene>
    <name evidence="19" type="ORF">SFMTTN_1175</name>
</gene>
<dbReference type="OrthoDB" id="9813903at2"/>
<dbReference type="Gene3D" id="6.10.340.10">
    <property type="match status" value="1"/>
</dbReference>
<dbReference type="Pfam" id="PF00990">
    <property type="entry name" value="GGDEF"/>
    <property type="match status" value="1"/>
</dbReference>
<keyword evidence="9 13" id="KW-1133">Transmembrane helix</keyword>
<keyword evidence="10" id="KW-0902">Two-component regulatory system</keyword>
<evidence type="ECO:0000259" key="18">
    <source>
        <dbReference type="PROSITE" id="PS50887"/>
    </source>
</evidence>
<dbReference type="GO" id="GO:0071111">
    <property type="term" value="F:cyclic-guanylate-specific phosphodiesterase activity"/>
    <property type="evidence" value="ECO:0007669"/>
    <property type="project" value="UniProtKB-EC"/>
</dbReference>
<dbReference type="Pfam" id="PF00563">
    <property type="entry name" value="EAL"/>
    <property type="match status" value="1"/>
</dbReference>
<evidence type="ECO:0000256" key="4">
    <source>
        <dbReference type="ARBA" id="ARBA00022679"/>
    </source>
</evidence>
<dbReference type="Pfam" id="PF02743">
    <property type="entry name" value="dCache_1"/>
    <property type="match status" value="1"/>
</dbReference>
<feature type="transmembrane region" description="Helical" evidence="13">
    <location>
        <begin position="15"/>
        <end position="35"/>
    </location>
</feature>
<evidence type="ECO:0000256" key="1">
    <source>
        <dbReference type="ARBA" id="ARBA00004651"/>
    </source>
</evidence>
<dbReference type="SUPFAM" id="SSF55073">
    <property type="entry name" value="Nucleotide cyclase"/>
    <property type="match status" value="1"/>
</dbReference>
<keyword evidence="7" id="KW-0418">Kinase</keyword>
<comment type="caution">
    <text evidence="19">The sequence shown here is derived from an EMBL/GenBank/DDBJ whole genome shotgun (WGS) entry which is preliminary data.</text>
</comment>
<keyword evidence="8" id="KW-0067">ATP-binding</keyword>
<dbReference type="FunFam" id="3.30.70.270:FF:000001">
    <property type="entry name" value="Diguanylate cyclase domain protein"/>
    <property type="match status" value="1"/>
</dbReference>
<sequence length="931" mass="103304">MALGKFTFSGVRARVLLLVALAVAPWLAITIYHAIEERGVAIDAAQENTLRLARLVSFEQRETITHSSALLQALSTLPEIKNGAPTVCQQRLSGMFEGDQHYTNIGVLDARGTLLCDALATQGSHWFGDRDWFQQALKTRQLFISSLMIGRITGKTVLVIAQPIFNENGTVMRVAWTSINIEWFQHALKQLNLPEGTTVSVMDVNGIIMAQHPDVEKYIGKLNPLAPLVQGILAQKKEGLGRAKGADGITRLFAYHRLLENPKMGSIYVSVTTPTDILFAKSGRVFARDLGILGLTIALIFILTWFGTDILVLRKMKALIQSAKRIAQGDFSARTQLAQGTDELSELASVFDNMAQSLELLFQQSQHIMEVTPEAIIVSNSSGKIVMANAQTERLFGYNRDEMIGQAIEILVPERLRAGHTVHRGAYMATAAPGVRAMGERRELFARRKDGTEFPTEISLGSLKTENGYFVISAVRDVSERKQFETQILHQATHDSLTSLPNRILFHDILAHAMAHALRTEKLLAVLFLDLDGFKNINDNLGHEYGDMLLKEIAQRLTATLRKDDLVARDDDLIARQGGDEFTILLQGISVVDNIIQIAEKILAAVSRPFIVDSHEMHVTASIGITIFPFDDTDIQSLLRNADTAMYHAKENGKNNFQFYTAAMNAVVHDRMEIENGLRHALAKGELVLHYQPQVDIASGKMIAVEALVRWAHPEKGLIPPDKFIPVAEESGLIVPIGEWVLRTACRQNKAWQNMGLPHIRMAVNLSARQFRQPHLLTVVAKAMEDAGLDPNSDSLELEVTESVVMKDLEGTISTLNKLHAMGVRLSIDDFGTGYSSLSYLKRFPINTLKIDQSFVRDITTDADDAAIASTIVTLGHSLKLRIIAEGVETAQQLALLREMKCDEMQGYYFSKPLEAAELEKLLREERRLSG</sequence>
<feature type="transmembrane region" description="Helical" evidence="13">
    <location>
        <begin position="290"/>
        <end position="313"/>
    </location>
</feature>
<evidence type="ECO:0000256" key="10">
    <source>
        <dbReference type="ARBA" id="ARBA00023012"/>
    </source>
</evidence>
<dbReference type="SUPFAM" id="SSF103190">
    <property type="entry name" value="Sensory domain-like"/>
    <property type="match status" value="1"/>
</dbReference>
<evidence type="ECO:0000256" key="6">
    <source>
        <dbReference type="ARBA" id="ARBA00022741"/>
    </source>
</evidence>
<dbReference type="InterPro" id="IPR000700">
    <property type="entry name" value="PAS-assoc_C"/>
</dbReference>
<dbReference type="SMART" id="SM00091">
    <property type="entry name" value="PAS"/>
    <property type="match status" value="1"/>
</dbReference>
<dbReference type="Pfam" id="PF00672">
    <property type="entry name" value="HAMP"/>
    <property type="match status" value="1"/>
</dbReference>
<dbReference type="GO" id="GO:0016301">
    <property type="term" value="F:kinase activity"/>
    <property type="evidence" value="ECO:0007669"/>
    <property type="project" value="UniProtKB-KW"/>
</dbReference>
<feature type="domain" description="EAL" evidence="16">
    <location>
        <begin position="671"/>
        <end position="927"/>
    </location>
</feature>
<dbReference type="PROSITE" id="PS50883">
    <property type="entry name" value="EAL"/>
    <property type="match status" value="1"/>
</dbReference>
<dbReference type="CDD" id="cd12914">
    <property type="entry name" value="PDC1_DGC_like"/>
    <property type="match status" value="1"/>
</dbReference>
<keyword evidence="5 13" id="KW-0812">Transmembrane</keyword>
<dbReference type="AlphaFoldDB" id="A0A401JCG1"/>
<name>A0A401JCG1_9PROT</name>
<reference evidence="19 20" key="1">
    <citation type="journal article" date="2019" name="Front. Microbiol.">
        <title>Genomes of Neutrophilic Sulfur-Oxidizing Chemolithoautotrophs Representing 9 Proteobacterial Species From 8 Genera.</title>
        <authorList>
            <person name="Watanabe T."/>
            <person name="Kojima H."/>
            <person name="Umezawa K."/>
            <person name="Hori C."/>
            <person name="Takasuka T.E."/>
            <person name="Kato Y."/>
            <person name="Fukui M."/>
        </authorList>
    </citation>
    <scope>NUCLEOTIDE SEQUENCE [LARGE SCALE GENOMIC DNA]</scope>
    <source>
        <strain evidence="19 20">TTN</strain>
    </source>
</reference>